<accession>A0A9P9GZK2</accession>
<keyword evidence="7" id="KW-0479">Metal-binding</keyword>
<comment type="function">
    <text evidence="2">Catalyzes the phosphorylation of pyruvate to phosphoenolpyruvate.</text>
</comment>
<dbReference type="RefSeq" id="XP_046048196.1">
    <property type="nucleotide sequence ID" value="XM_046193148.1"/>
</dbReference>
<dbReference type="Gene3D" id="3.50.30.10">
    <property type="entry name" value="Phosphohistidine domain"/>
    <property type="match status" value="1"/>
</dbReference>
<evidence type="ECO:0000256" key="10">
    <source>
        <dbReference type="ARBA" id="ARBA00022840"/>
    </source>
</evidence>
<keyword evidence="8" id="KW-0547">Nucleotide-binding</keyword>
<dbReference type="InterPro" id="IPR023151">
    <property type="entry name" value="PEP_util_CS"/>
</dbReference>
<dbReference type="SUPFAM" id="SSF51621">
    <property type="entry name" value="Phosphoenolpyruvate/pyruvate domain"/>
    <property type="match status" value="1"/>
</dbReference>
<feature type="domain" description="PEP-utilising enzyme C-terminal" evidence="16">
    <location>
        <begin position="520"/>
        <end position="831"/>
    </location>
</feature>
<dbReference type="PANTHER" id="PTHR43030">
    <property type="entry name" value="PHOSPHOENOLPYRUVATE SYNTHASE"/>
    <property type="match status" value="1"/>
</dbReference>
<comment type="caution">
    <text evidence="17">The sequence shown here is derived from an EMBL/GenBank/DDBJ whole genome shotgun (WGS) entry which is preliminary data.</text>
</comment>
<dbReference type="EMBL" id="JAGMUX010000010">
    <property type="protein sequence ID" value="KAH7247613.1"/>
    <property type="molecule type" value="Genomic_DNA"/>
</dbReference>
<keyword evidence="10" id="KW-0067">ATP-binding</keyword>
<dbReference type="SUPFAM" id="SSF52009">
    <property type="entry name" value="Phosphohistidine domain"/>
    <property type="match status" value="1"/>
</dbReference>
<keyword evidence="6" id="KW-0808">Transferase</keyword>
<dbReference type="InterPro" id="IPR036637">
    <property type="entry name" value="Phosphohistidine_dom_sf"/>
</dbReference>
<evidence type="ECO:0000256" key="13">
    <source>
        <dbReference type="ARBA" id="ARBA00047700"/>
    </source>
</evidence>
<evidence type="ECO:0000256" key="1">
    <source>
        <dbReference type="ARBA" id="ARBA00001946"/>
    </source>
</evidence>
<dbReference type="InterPro" id="IPR015813">
    <property type="entry name" value="Pyrv/PenolPyrv_kinase-like_dom"/>
</dbReference>
<evidence type="ECO:0000256" key="12">
    <source>
        <dbReference type="ARBA" id="ARBA00033470"/>
    </source>
</evidence>
<evidence type="ECO:0000256" key="9">
    <source>
        <dbReference type="ARBA" id="ARBA00022777"/>
    </source>
</evidence>
<protein>
    <recommendedName>
        <fullName evidence="5">pyruvate, water dikinase</fullName>
        <ecNumber evidence="5">2.7.9.2</ecNumber>
    </recommendedName>
    <alternativeName>
        <fullName evidence="12">Pyruvate, water dikinase</fullName>
    </alternativeName>
</protein>
<dbReference type="Gene3D" id="3.20.20.60">
    <property type="entry name" value="Phosphoenolpyruvate-binding domains"/>
    <property type="match status" value="1"/>
</dbReference>
<keyword evidence="11" id="KW-0460">Magnesium</keyword>
<reference evidence="17" key="1">
    <citation type="journal article" date="2021" name="Nat. Commun.">
        <title>Genetic determinants of endophytism in the Arabidopsis root mycobiome.</title>
        <authorList>
            <person name="Mesny F."/>
            <person name="Miyauchi S."/>
            <person name="Thiergart T."/>
            <person name="Pickel B."/>
            <person name="Atanasova L."/>
            <person name="Karlsson M."/>
            <person name="Huettel B."/>
            <person name="Barry K.W."/>
            <person name="Haridas S."/>
            <person name="Chen C."/>
            <person name="Bauer D."/>
            <person name="Andreopoulos W."/>
            <person name="Pangilinan J."/>
            <person name="LaButti K."/>
            <person name="Riley R."/>
            <person name="Lipzen A."/>
            <person name="Clum A."/>
            <person name="Drula E."/>
            <person name="Henrissat B."/>
            <person name="Kohler A."/>
            <person name="Grigoriev I.V."/>
            <person name="Martin F.M."/>
            <person name="Hacquard S."/>
        </authorList>
    </citation>
    <scope>NUCLEOTIDE SEQUENCE</scope>
    <source>
        <strain evidence="17">MPI-CAGE-AT-0023</strain>
    </source>
</reference>
<dbReference type="PROSITE" id="PS00370">
    <property type="entry name" value="PEP_ENZYMES_PHOS_SITE"/>
    <property type="match status" value="1"/>
</dbReference>
<dbReference type="PIRSF" id="PIRSF000854">
    <property type="entry name" value="PEP_synthase"/>
    <property type="match status" value="1"/>
</dbReference>
<dbReference type="InterPro" id="IPR040442">
    <property type="entry name" value="Pyrv_kinase-like_dom_sf"/>
</dbReference>
<dbReference type="Gene3D" id="3.30.1490.20">
    <property type="entry name" value="ATP-grasp fold, A domain"/>
    <property type="match status" value="1"/>
</dbReference>
<sequence length="834" mass="91651">MIASANLGCLLKRPHIPTNWNPTQIMAYAFSLVTKNSIMSDDWTPEPLVLEFEHLARSDVGLVGGKNSSLGEMIRALGPKGIPVPPGFATSSYAYWHYVDTNNIRGKIDELVVEWQSGHQTLAETGHAIRNLFLRGTWPADTAEAILTAYRELSSKAKVDKLSVAVRSSATAEDLPDASFAGQQETYLNVQGEKALLDACRRCYASLFTDRAISYRQIKKFDHTSVALSIGVQQMVRSDLGGSGVMFSIDTESGFDKIVLINGAWGLGENVVQGTVNPDEYQVFKPLLSDKNLSPILSKKCGDKSIKMVYGDRHTPTRNVPTSKAERASYVLKDEEILQLARWACLIEEHYGCTMDMEWAKDGATGKLFVVQARPETVQSRRDTAVFKTYKVGERGHTLTTGLSIGDKAVAGRICLLTSVTDMDKFVDGSILVTEATDPDWVPVMKRAAAIITDQGGRTSHAAIVSRELGVPAVVGTGNATYVLHTGQDVTVSCAEGDTGLVYEGISDITTETVHVSELPAVRTKVMLNLANPSSAFRWWRLPADGIGLARMEFVVSNAIQVHPMALIHFDHLKDEEAKRTIEQLTAGYAKKPDYFVDKLASGLATLCAAVYPKPAIIRMSDFKTNEYARLIGGAEFELKEENPMIGFRGASRYYSPHYKEGFALECRAIKRVREEMGLTNAIVMIPFCRTIKEARKVLDVMAENGLKRGEKGLKVYVMCEIPSNVILATSFTKHFDGFSIGSNDLAQLTLGVDRDSGELAHLFDEQDEAVKWMIARAIEVARKENCKIGLCGEAPSNHPQFAKFLVDARIDSISVSPDSFVQVMRHVVASEQA</sequence>
<dbReference type="OrthoDB" id="6123450at2759"/>
<evidence type="ECO:0000256" key="8">
    <source>
        <dbReference type="ARBA" id="ARBA00022741"/>
    </source>
</evidence>
<dbReference type="InterPro" id="IPR013815">
    <property type="entry name" value="ATP_grasp_subdomain_1"/>
</dbReference>
<evidence type="ECO:0000313" key="17">
    <source>
        <dbReference type="EMBL" id="KAH7247613.1"/>
    </source>
</evidence>
<organism evidence="17 18">
    <name type="scientific">Fusarium redolens</name>
    <dbReference type="NCBI Taxonomy" id="48865"/>
    <lineage>
        <taxon>Eukaryota</taxon>
        <taxon>Fungi</taxon>
        <taxon>Dikarya</taxon>
        <taxon>Ascomycota</taxon>
        <taxon>Pezizomycotina</taxon>
        <taxon>Sordariomycetes</taxon>
        <taxon>Hypocreomycetidae</taxon>
        <taxon>Hypocreales</taxon>
        <taxon>Nectriaceae</taxon>
        <taxon>Fusarium</taxon>
        <taxon>Fusarium redolens species complex</taxon>
    </lineage>
</organism>
<evidence type="ECO:0000259" key="16">
    <source>
        <dbReference type="Pfam" id="PF02896"/>
    </source>
</evidence>
<evidence type="ECO:0000256" key="5">
    <source>
        <dbReference type="ARBA" id="ARBA00011996"/>
    </source>
</evidence>
<evidence type="ECO:0000256" key="3">
    <source>
        <dbReference type="ARBA" id="ARBA00004742"/>
    </source>
</evidence>
<dbReference type="InterPro" id="IPR002192">
    <property type="entry name" value="PPDK_AMP/ATP-bd"/>
</dbReference>
<evidence type="ECO:0000256" key="6">
    <source>
        <dbReference type="ARBA" id="ARBA00022679"/>
    </source>
</evidence>
<keyword evidence="9" id="KW-0418">Kinase</keyword>
<evidence type="ECO:0000259" key="14">
    <source>
        <dbReference type="Pfam" id="PF00391"/>
    </source>
</evidence>
<comment type="pathway">
    <text evidence="3">Carbohydrate biosynthesis; gluconeogenesis.</text>
</comment>
<dbReference type="PANTHER" id="PTHR43030:SF1">
    <property type="entry name" value="PHOSPHOENOLPYRUVATE SYNTHASE"/>
    <property type="match status" value="1"/>
</dbReference>
<dbReference type="GeneID" id="70223102"/>
<dbReference type="InterPro" id="IPR018274">
    <property type="entry name" value="PEP_util_AS"/>
</dbReference>
<dbReference type="SUPFAM" id="SSF56059">
    <property type="entry name" value="Glutathione synthetase ATP-binding domain-like"/>
    <property type="match status" value="1"/>
</dbReference>
<dbReference type="PROSITE" id="PS00742">
    <property type="entry name" value="PEP_ENZYMES_2"/>
    <property type="match status" value="1"/>
</dbReference>
<dbReference type="FunFam" id="3.30.1490.20:FF:000010">
    <property type="entry name" value="Phosphoenolpyruvate synthase"/>
    <property type="match status" value="1"/>
</dbReference>
<dbReference type="NCBIfam" id="NF005057">
    <property type="entry name" value="PRK06464.1"/>
    <property type="match status" value="1"/>
</dbReference>
<dbReference type="Pfam" id="PF01326">
    <property type="entry name" value="PPDK_N"/>
    <property type="match status" value="1"/>
</dbReference>
<feature type="domain" description="PEP-utilising enzyme mobile" evidence="14">
    <location>
        <begin position="428"/>
        <end position="497"/>
    </location>
</feature>
<dbReference type="InterPro" id="IPR000121">
    <property type="entry name" value="PEP_util_C"/>
</dbReference>
<dbReference type="AlphaFoldDB" id="A0A9P9GZK2"/>
<keyword evidence="18" id="KW-1185">Reference proteome</keyword>
<evidence type="ECO:0000313" key="18">
    <source>
        <dbReference type="Proteomes" id="UP000720189"/>
    </source>
</evidence>
<name>A0A9P9GZK2_FUSRE</name>
<feature type="domain" description="Pyruvate phosphate dikinase AMP/ATP-binding" evidence="15">
    <location>
        <begin position="61"/>
        <end position="384"/>
    </location>
</feature>
<comment type="cofactor">
    <cofactor evidence="1">
        <name>Mg(2+)</name>
        <dbReference type="ChEBI" id="CHEBI:18420"/>
    </cofactor>
</comment>
<dbReference type="EC" id="2.7.9.2" evidence="5"/>
<dbReference type="GO" id="GO:0046872">
    <property type="term" value="F:metal ion binding"/>
    <property type="evidence" value="ECO:0007669"/>
    <property type="project" value="UniProtKB-KW"/>
</dbReference>
<dbReference type="Gene3D" id="3.30.470.20">
    <property type="entry name" value="ATP-grasp fold, B domain"/>
    <property type="match status" value="1"/>
</dbReference>
<dbReference type="InterPro" id="IPR006319">
    <property type="entry name" value="PEP_synth"/>
</dbReference>
<dbReference type="GO" id="GO:0008986">
    <property type="term" value="F:pyruvate, water dikinase activity"/>
    <property type="evidence" value="ECO:0007669"/>
    <property type="project" value="UniProtKB-EC"/>
</dbReference>
<gene>
    <name evidence="17" type="ORF">BKA55DRAFT_572547</name>
</gene>
<dbReference type="GO" id="GO:0005524">
    <property type="term" value="F:ATP binding"/>
    <property type="evidence" value="ECO:0007669"/>
    <property type="project" value="UniProtKB-KW"/>
</dbReference>
<dbReference type="Pfam" id="PF02896">
    <property type="entry name" value="PEP-utilizers_C"/>
    <property type="match status" value="1"/>
</dbReference>
<dbReference type="Pfam" id="PF00391">
    <property type="entry name" value="PEP-utilizers"/>
    <property type="match status" value="1"/>
</dbReference>
<dbReference type="InterPro" id="IPR008279">
    <property type="entry name" value="PEP-util_enz_mobile_dom"/>
</dbReference>
<evidence type="ECO:0000256" key="7">
    <source>
        <dbReference type="ARBA" id="ARBA00022723"/>
    </source>
</evidence>
<dbReference type="NCBIfam" id="TIGR01418">
    <property type="entry name" value="PEP_synth"/>
    <property type="match status" value="1"/>
</dbReference>
<comment type="catalytic activity">
    <reaction evidence="13">
        <text>pyruvate + ATP + H2O = phosphoenolpyruvate + AMP + phosphate + 2 H(+)</text>
        <dbReference type="Rhea" id="RHEA:11364"/>
        <dbReference type="ChEBI" id="CHEBI:15361"/>
        <dbReference type="ChEBI" id="CHEBI:15377"/>
        <dbReference type="ChEBI" id="CHEBI:15378"/>
        <dbReference type="ChEBI" id="CHEBI:30616"/>
        <dbReference type="ChEBI" id="CHEBI:43474"/>
        <dbReference type="ChEBI" id="CHEBI:58702"/>
        <dbReference type="ChEBI" id="CHEBI:456215"/>
        <dbReference type="EC" id="2.7.9.2"/>
    </reaction>
</comment>
<evidence type="ECO:0000256" key="2">
    <source>
        <dbReference type="ARBA" id="ARBA00002988"/>
    </source>
</evidence>
<comment type="similarity">
    <text evidence="4">Belongs to the PEP-utilizing enzyme family.</text>
</comment>
<dbReference type="FunFam" id="3.30.470.20:FF:000017">
    <property type="entry name" value="Phosphoenolpyruvate synthase"/>
    <property type="match status" value="1"/>
</dbReference>
<evidence type="ECO:0000256" key="11">
    <source>
        <dbReference type="ARBA" id="ARBA00022842"/>
    </source>
</evidence>
<evidence type="ECO:0000259" key="15">
    <source>
        <dbReference type="Pfam" id="PF01326"/>
    </source>
</evidence>
<evidence type="ECO:0000256" key="4">
    <source>
        <dbReference type="ARBA" id="ARBA00007837"/>
    </source>
</evidence>
<proteinExistence type="inferred from homology"/>
<dbReference type="Proteomes" id="UP000720189">
    <property type="component" value="Unassembled WGS sequence"/>
</dbReference>